<evidence type="ECO:0000259" key="3">
    <source>
        <dbReference type="Pfam" id="PF19295"/>
    </source>
</evidence>
<organism evidence="4 5">
    <name type="scientific">Iodidimonas nitroreducens</name>
    <dbReference type="NCBI Taxonomy" id="1236968"/>
    <lineage>
        <taxon>Bacteria</taxon>
        <taxon>Pseudomonadati</taxon>
        <taxon>Pseudomonadota</taxon>
        <taxon>Alphaproteobacteria</taxon>
        <taxon>Iodidimonadales</taxon>
        <taxon>Iodidimonadaceae</taxon>
        <taxon>Iodidimonas</taxon>
    </lineage>
</organism>
<dbReference type="NCBIfam" id="TIGR01981">
    <property type="entry name" value="sufD"/>
    <property type="match status" value="1"/>
</dbReference>
<dbReference type="InterPro" id="IPR055346">
    <property type="entry name" value="Fe-S_cluster_assembly_SufBD"/>
</dbReference>
<comment type="similarity">
    <text evidence="1">Belongs to the iron-sulfur cluster assembly SufBD family.</text>
</comment>
<protein>
    <submittedName>
        <fullName evidence="4">Fe-S cluster assembly protein SufD</fullName>
    </submittedName>
</protein>
<gene>
    <name evidence="4" type="ORF">JCM17846_04010</name>
</gene>
<feature type="domain" description="SUF system FeS cluster assembly SufBD N-terminal" evidence="3">
    <location>
        <begin position="30"/>
        <end position="173"/>
    </location>
</feature>
<keyword evidence="5" id="KW-1185">Reference proteome</keyword>
<dbReference type="InterPro" id="IPR000825">
    <property type="entry name" value="SUF_FeS_clus_asmbl_SufBD_core"/>
</dbReference>
<evidence type="ECO:0000313" key="4">
    <source>
        <dbReference type="EMBL" id="GER02719.1"/>
    </source>
</evidence>
<dbReference type="Pfam" id="PF19295">
    <property type="entry name" value="SufBD_N"/>
    <property type="match status" value="1"/>
</dbReference>
<evidence type="ECO:0000313" key="5">
    <source>
        <dbReference type="Proteomes" id="UP000324996"/>
    </source>
</evidence>
<accession>A0A5A7N6M1</accession>
<proteinExistence type="inferred from homology"/>
<name>A0A5A7N6M1_9PROT</name>
<dbReference type="Pfam" id="PF01458">
    <property type="entry name" value="SUFBD_core"/>
    <property type="match status" value="1"/>
</dbReference>
<dbReference type="SUPFAM" id="SSF101960">
    <property type="entry name" value="Stabilizer of iron transporter SufD"/>
    <property type="match status" value="1"/>
</dbReference>
<feature type="domain" description="SUF system FeS cluster assembly SufBD core" evidence="2">
    <location>
        <begin position="180"/>
        <end position="407"/>
    </location>
</feature>
<evidence type="ECO:0000259" key="2">
    <source>
        <dbReference type="Pfam" id="PF01458"/>
    </source>
</evidence>
<dbReference type="InterPro" id="IPR037284">
    <property type="entry name" value="SUF_FeS_clus_asmbl_SufBD_sf"/>
</dbReference>
<dbReference type="Proteomes" id="UP000324996">
    <property type="component" value="Unassembled WGS sequence"/>
</dbReference>
<dbReference type="EMBL" id="BKCN01000001">
    <property type="protein sequence ID" value="GER02719.1"/>
    <property type="molecule type" value="Genomic_DNA"/>
</dbReference>
<dbReference type="InterPro" id="IPR045595">
    <property type="entry name" value="SufBD_N"/>
</dbReference>
<reference evidence="4 5" key="1">
    <citation type="submission" date="2019-09" db="EMBL/GenBank/DDBJ databases">
        <title>NBRP : Genome information of microbial organism related human and environment.</title>
        <authorList>
            <person name="Hattori M."/>
            <person name="Oshima K."/>
            <person name="Inaba H."/>
            <person name="Suda W."/>
            <person name="Sakamoto M."/>
            <person name="Iino T."/>
            <person name="Kitahara M."/>
            <person name="Oshida Y."/>
            <person name="Iida T."/>
            <person name="Kudo T."/>
            <person name="Itoh T."/>
            <person name="Ohkuma M."/>
        </authorList>
    </citation>
    <scope>NUCLEOTIDE SEQUENCE [LARGE SCALE GENOMIC DNA]</scope>
    <source>
        <strain evidence="4 5">Q-1</strain>
    </source>
</reference>
<dbReference type="InterPro" id="IPR011542">
    <property type="entry name" value="SUF_FeS_clus_asmbl_SufD"/>
</dbReference>
<sequence>MTQHSESPSDVAAFHAAYDHLKPALPGAGWLRELRHVAMTRFLSLGLPGRRAEQWRYADLGPLRKGSFSPVTLAQETEQARIDAAAVPGLDAPRLVFINGRFQRALSRMEGLPADLAPQSLREVLITGGGSLRDLITDLRDGDAFDQLNTAMMSEGVVIDVPKGLKVETPVEIVYLVDDADDRAAHLRVVVRLGEGASLKLIESFKGDDSRFFTNLITQTTIADDAHLTLIRRQNEGAETVHISRIYATLGRGALAVHHLATGGQSARHELRADFTTEGGDVRYQGIQLARPHQTLDTLTFLDHAVPNCTSDQAYRGVLAAQAVASFQGKVLVRRDAQKTDAKQKSDSLLLDRSATSNAKPELEIYADDVQCAHGSTVGELSTDQLFYLMARGLSPLEAKAMLVEAFIAALCDGVPDEAARNAFIETARGWLQNLDIHDLALKEAS</sequence>
<comment type="caution">
    <text evidence="4">The sequence shown here is derived from an EMBL/GenBank/DDBJ whole genome shotgun (WGS) entry which is preliminary data.</text>
</comment>
<dbReference type="GO" id="GO:0016226">
    <property type="term" value="P:iron-sulfur cluster assembly"/>
    <property type="evidence" value="ECO:0007669"/>
    <property type="project" value="InterPro"/>
</dbReference>
<dbReference type="PANTHER" id="PTHR43575:SF1">
    <property type="entry name" value="PROTEIN ABCI7, CHLOROPLASTIC"/>
    <property type="match status" value="1"/>
</dbReference>
<dbReference type="AlphaFoldDB" id="A0A5A7N6M1"/>
<evidence type="ECO:0000256" key="1">
    <source>
        <dbReference type="ARBA" id="ARBA00043967"/>
    </source>
</evidence>
<dbReference type="PANTHER" id="PTHR43575">
    <property type="entry name" value="PROTEIN ABCI7, CHLOROPLASTIC"/>
    <property type="match status" value="1"/>
</dbReference>